<reference evidence="2 3" key="1">
    <citation type="submission" date="2015-02" db="EMBL/GenBank/DDBJ databases">
        <title>Two Pseudomonas sp. nov., isolated from raw milk.</title>
        <authorList>
            <person name="Wenning M."/>
            <person name="von Neubeck M."/>
            <person name="Huptas C."/>
            <person name="Scherer S."/>
        </authorList>
    </citation>
    <scope>NUCLEOTIDE SEQUENCE [LARGE SCALE GENOMIC DNA]</scope>
    <source>
        <strain evidence="2 3">DSM 29164</strain>
    </source>
</reference>
<proteinExistence type="predicted"/>
<dbReference type="Proteomes" id="UP000050852">
    <property type="component" value="Unassembled WGS sequence"/>
</dbReference>
<dbReference type="InterPro" id="IPR029068">
    <property type="entry name" value="Glyas_Bleomycin-R_OHBP_Dase"/>
</dbReference>
<dbReference type="EMBL" id="JYLN01000009">
    <property type="protein sequence ID" value="KRP69965.1"/>
    <property type="molecule type" value="Genomic_DNA"/>
</dbReference>
<gene>
    <name evidence="2" type="ORF">TX23_21605</name>
</gene>
<name>A0A0R3AD03_9PSED</name>
<organism evidence="2 3">
    <name type="scientific">Pseudomonas paralactis</name>
    <dbReference type="NCBI Taxonomy" id="1615673"/>
    <lineage>
        <taxon>Bacteria</taxon>
        <taxon>Pseudomonadati</taxon>
        <taxon>Pseudomonadota</taxon>
        <taxon>Gammaproteobacteria</taxon>
        <taxon>Pseudomonadales</taxon>
        <taxon>Pseudomonadaceae</taxon>
        <taxon>Pseudomonas</taxon>
    </lineage>
</organism>
<dbReference type="RefSeq" id="WP_057703935.1">
    <property type="nucleotide sequence ID" value="NZ_JYLN01000009.1"/>
</dbReference>
<dbReference type="GO" id="GO:0046677">
    <property type="term" value="P:response to antibiotic"/>
    <property type="evidence" value="ECO:0007669"/>
    <property type="project" value="UniProtKB-KW"/>
</dbReference>
<sequence length="143" mass="16282">MFTRNPLVPELIVTHLGASLAFWVDQLGFDIAYQRPEHGFAYLDLHGAQIMLEQYAPEAGQWLTAPLQQPFGRGINLQIDVPAVAPILQRLSQIRLPLFRNVEDAWYRAGDVEAGQRQFIVQDPDGYLVRLVERLGERPFKQA</sequence>
<dbReference type="PATRIC" id="fig|1615673.3.peg.5460"/>
<protein>
    <submittedName>
        <fullName evidence="2">Glyoxalase</fullName>
    </submittedName>
</protein>
<keyword evidence="1" id="KW-0046">Antibiotic resistance</keyword>
<dbReference type="Gene3D" id="3.10.180.10">
    <property type="entry name" value="2,3-Dihydroxybiphenyl 1,2-Dioxygenase, domain 1"/>
    <property type="match status" value="1"/>
</dbReference>
<dbReference type="SUPFAM" id="SSF54593">
    <property type="entry name" value="Glyoxalase/Bleomycin resistance protein/Dihydroxybiphenyl dioxygenase"/>
    <property type="match status" value="1"/>
</dbReference>
<accession>A0A0R3AD03</accession>
<dbReference type="InterPro" id="IPR000335">
    <property type="entry name" value="Bleomycin-R"/>
</dbReference>
<evidence type="ECO:0000313" key="3">
    <source>
        <dbReference type="Proteomes" id="UP000050852"/>
    </source>
</evidence>
<evidence type="ECO:0000256" key="1">
    <source>
        <dbReference type="ARBA" id="ARBA00023251"/>
    </source>
</evidence>
<evidence type="ECO:0000313" key="2">
    <source>
        <dbReference type="EMBL" id="KRP69965.1"/>
    </source>
</evidence>
<dbReference type="CDD" id="cd08349">
    <property type="entry name" value="BLMA_like"/>
    <property type="match status" value="1"/>
</dbReference>
<dbReference type="AlphaFoldDB" id="A0A0R3AD03"/>
<comment type="caution">
    <text evidence="2">The sequence shown here is derived from an EMBL/GenBank/DDBJ whole genome shotgun (WGS) entry which is preliminary data.</text>
</comment>
<dbReference type="OrthoDB" id="284897at2"/>